<dbReference type="SUPFAM" id="SSF53448">
    <property type="entry name" value="Nucleotide-diphospho-sugar transferases"/>
    <property type="match status" value="1"/>
</dbReference>
<gene>
    <name evidence="3" type="ORF">ACS15_2518</name>
</gene>
<dbReference type="InterPro" id="IPR028098">
    <property type="entry name" value="Glyco_trans_4-like_N"/>
</dbReference>
<evidence type="ECO:0000313" key="3">
    <source>
        <dbReference type="EMBL" id="ANH73565.1"/>
    </source>
</evidence>
<dbReference type="Gene3D" id="3.40.50.2000">
    <property type="entry name" value="Glycogen Phosphorylase B"/>
    <property type="match status" value="2"/>
</dbReference>
<dbReference type="Pfam" id="PF00534">
    <property type="entry name" value="Glycos_transf_1"/>
    <property type="match status" value="1"/>
</dbReference>
<dbReference type="Gene3D" id="3.90.550.10">
    <property type="entry name" value="Spore Coat Polysaccharide Biosynthesis Protein SpsA, Chain A"/>
    <property type="match status" value="1"/>
</dbReference>
<dbReference type="PANTHER" id="PTHR45947">
    <property type="entry name" value="SULFOQUINOVOSYL TRANSFERASE SQD2"/>
    <property type="match status" value="1"/>
</dbReference>
<accession>A0AAC9FS62</accession>
<evidence type="ECO:0000259" key="2">
    <source>
        <dbReference type="Pfam" id="PF13439"/>
    </source>
</evidence>
<dbReference type="PANTHER" id="PTHR45947:SF3">
    <property type="entry name" value="SULFOQUINOVOSYL TRANSFERASE SQD2"/>
    <property type="match status" value="1"/>
</dbReference>
<dbReference type="InterPro" id="IPR050194">
    <property type="entry name" value="Glycosyltransferase_grp1"/>
</dbReference>
<sequence length="707" mass="79122">MKAYAGQVKIGNCPEANLSKSRNVGIALSTGDIVCFIDDDAVPEPDWLDKLETGYSDPNVAAVGGYIRNHTGVEFQCKVTVCDRFGDGHGFESIEAANPDAGPNSKRYLALTGTNSSFRRHALLEIGGFDEEYAYFLDETDVIVRLIDRGYKVEYVPDAEIHHKYAASHLRTTSKLPKTIYLPVRSKAYFCVQNALPGTPYTEIVSFLQRYASGLKKDKKWYLDNGMIDAPHYHRLISEIDKGIYDGVADAHSHPNRRVMTQKYWTDRAQEFHAFKPLLSAEKRLKICLLSQDYPPAQCGGIGVWTHELATGLARMGHEVSVVTRGHDHPTVDFEDGVWVHRIVPVWWPDRATPALPDIPPVIRDYAYTAFDEVQRIHARRGLDVVSSPIWDLEGIACIADGSIPTILSLHTTFKLALPFKPEWTSNQEYKTHHVDKIIRGEEWVLNHAKHILANSHAVIQDIEREYGMKISRSHTSIVPHGIEDYSEKESLPSKNNGEQKLLFVGRFERRKGIDLLLEVIPTLLRKYKNLKVDLVGENNLPAADQATYKDLFVAAHKGQADILDRVNFVGTVSKAELLNAYQNCDIFAAPSRYESFGLILIEAMRFGKAVVGARIGGMQEVVSDGVDGLLFKSEDAADLRQKLDQILGDPDLRNRLGRAARESFETKFSTEVMCDAVAKVYAQLHPTESAEDVLGKTPVEVKRKAA</sequence>
<dbReference type="Pfam" id="PF13641">
    <property type="entry name" value="Glyco_tranf_2_3"/>
    <property type="match status" value="1"/>
</dbReference>
<proteinExistence type="predicted"/>
<dbReference type="GO" id="GO:0016757">
    <property type="term" value="F:glycosyltransferase activity"/>
    <property type="evidence" value="ECO:0007669"/>
    <property type="project" value="InterPro"/>
</dbReference>
<dbReference type="InterPro" id="IPR001296">
    <property type="entry name" value="Glyco_trans_1"/>
</dbReference>
<organism evidence="3 4">
    <name type="scientific">Ralstonia insidiosa</name>
    <dbReference type="NCBI Taxonomy" id="190721"/>
    <lineage>
        <taxon>Bacteria</taxon>
        <taxon>Pseudomonadati</taxon>
        <taxon>Pseudomonadota</taxon>
        <taxon>Betaproteobacteria</taxon>
        <taxon>Burkholderiales</taxon>
        <taxon>Burkholderiaceae</taxon>
        <taxon>Ralstonia</taxon>
    </lineage>
</organism>
<dbReference type="SUPFAM" id="SSF53756">
    <property type="entry name" value="UDP-Glycosyltransferase/glycogen phosphorylase"/>
    <property type="match status" value="1"/>
</dbReference>
<evidence type="ECO:0000259" key="1">
    <source>
        <dbReference type="Pfam" id="PF00534"/>
    </source>
</evidence>
<dbReference type="Pfam" id="PF13439">
    <property type="entry name" value="Glyco_transf_4"/>
    <property type="match status" value="1"/>
</dbReference>
<dbReference type="CDD" id="cd03801">
    <property type="entry name" value="GT4_PimA-like"/>
    <property type="match status" value="1"/>
</dbReference>
<name>A0AAC9FS62_9RALS</name>
<dbReference type="Proteomes" id="UP000077927">
    <property type="component" value="Chromosome 1"/>
</dbReference>
<evidence type="ECO:0000313" key="4">
    <source>
        <dbReference type="Proteomes" id="UP000077927"/>
    </source>
</evidence>
<dbReference type="EMBL" id="CP012605">
    <property type="protein sequence ID" value="ANH73565.1"/>
    <property type="molecule type" value="Genomic_DNA"/>
</dbReference>
<dbReference type="KEGG" id="rin:ACS15_2518"/>
<feature type="domain" description="Glycosyltransferase subfamily 4-like N-terminal" evidence="2">
    <location>
        <begin position="300"/>
        <end position="484"/>
    </location>
</feature>
<dbReference type="InterPro" id="IPR029044">
    <property type="entry name" value="Nucleotide-diphossugar_trans"/>
</dbReference>
<dbReference type="AlphaFoldDB" id="A0AAC9FS62"/>
<feature type="domain" description="Glycosyl transferase family 1" evidence="1">
    <location>
        <begin position="495"/>
        <end position="663"/>
    </location>
</feature>
<protein>
    <submittedName>
        <fullName evidence="3">Glycosyltransferase Family 4 family protein</fullName>
    </submittedName>
</protein>
<reference evidence="3 4" key="1">
    <citation type="submission" date="2015-09" db="EMBL/GenBank/DDBJ databases">
        <authorList>
            <person name="Xu Y."/>
            <person name="Nagy A."/>
            <person name="Liu N.T."/>
            <person name="Nou X."/>
        </authorList>
    </citation>
    <scope>NUCLEOTIDE SEQUENCE [LARGE SCALE GENOMIC DNA]</scope>
    <source>
        <strain evidence="3 4">FC1138</strain>
    </source>
</reference>